<dbReference type="OrthoDB" id="3038990at2759"/>
<feature type="transmembrane region" description="Helical" evidence="1">
    <location>
        <begin position="13"/>
        <end position="33"/>
    </location>
</feature>
<evidence type="ECO:0000256" key="1">
    <source>
        <dbReference type="SAM" id="Phobius"/>
    </source>
</evidence>
<protein>
    <submittedName>
        <fullName evidence="2">Uncharacterized protein</fullName>
    </submittedName>
</protein>
<comment type="caution">
    <text evidence="2">The sequence shown here is derived from an EMBL/GenBank/DDBJ whole genome shotgun (WGS) entry which is preliminary data.</text>
</comment>
<feature type="transmembrane region" description="Helical" evidence="1">
    <location>
        <begin position="113"/>
        <end position="135"/>
    </location>
</feature>
<proteinExistence type="predicted"/>
<evidence type="ECO:0000313" key="2">
    <source>
        <dbReference type="EMBL" id="KAH8103137.1"/>
    </source>
</evidence>
<feature type="transmembrane region" description="Helical" evidence="1">
    <location>
        <begin position="213"/>
        <end position="230"/>
    </location>
</feature>
<feature type="transmembrane region" description="Helical" evidence="1">
    <location>
        <begin position="53"/>
        <end position="74"/>
    </location>
</feature>
<feature type="transmembrane region" description="Helical" evidence="1">
    <location>
        <begin position="155"/>
        <end position="178"/>
    </location>
</feature>
<evidence type="ECO:0000313" key="3">
    <source>
        <dbReference type="Proteomes" id="UP000813824"/>
    </source>
</evidence>
<keyword evidence="1" id="KW-0812">Transmembrane</keyword>
<feature type="transmembrane region" description="Helical" evidence="1">
    <location>
        <begin position="80"/>
        <end position="101"/>
    </location>
</feature>
<keyword evidence="3" id="KW-1185">Reference proteome</keyword>
<name>A0A8K0UTT5_9AGAR</name>
<keyword evidence="1" id="KW-0472">Membrane</keyword>
<dbReference type="Proteomes" id="UP000813824">
    <property type="component" value="Unassembled WGS sequence"/>
</dbReference>
<dbReference type="EMBL" id="JAEVFJ010000008">
    <property type="protein sequence ID" value="KAH8103137.1"/>
    <property type="molecule type" value="Genomic_DNA"/>
</dbReference>
<keyword evidence="1" id="KW-1133">Transmembrane helix</keyword>
<sequence>MTANFDDTQHVQIARYLLVATAGAWVWDVLMCLSADYRVYSRIRLLLPDAGHLMSRLASACFISISLVFAVAPVNNCDTLAKAIGGLGALAFPLHTIPFFFCARGVFFDSPKVVATFGVLWFGTLGGSIASAFFIHGYRYPSTSDLCVVRLDSVYAAGITSGALYNTAVFCAVSWNLMMYTPGEGWSRRLRDYLRRRGVSQLSKMLMEGGQRYLIPVIALNIAAATMNLIRSTPSSYKFTFVVMHVALHNAMTSRIHRLIKSGAISDVHTSHITSSNQATTRLSPTDLAVDVTQWPQTPVSFINFDANPTGGDHLPRHDSLLHIPALPRVLLRHNDKRSSLKFKTCSEDSMC</sequence>
<accession>A0A8K0UTT5</accession>
<gene>
    <name evidence="2" type="ORF">BXZ70DRAFT_928304</name>
</gene>
<dbReference type="AlphaFoldDB" id="A0A8K0UTT5"/>
<reference evidence="2" key="1">
    <citation type="journal article" date="2021" name="New Phytol.">
        <title>Evolutionary innovations through gain and loss of genes in the ectomycorrhizal Boletales.</title>
        <authorList>
            <person name="Wu G."/>
            <person name="Miyauchi S."/>
            <person name="Morin E."/>
            <person name="Kuo A."/>
            <person name="Drula E."/>
            <person name="Varga T."/>
            <person name="Kohler A."/>
            <person name="Feng B."/>
            <person name="Cao Y."/>
            <person name="Lipzen A."/>
            <person name="Daum C."/>
            <person name="Hundley H."/>
            <person name="Pangilinan J."/>
            <person name="Johnson J."/>
            <person name="Barry K."/>
            <person name="LaButti K."/>
            <person name="Ng V."/>
            <person name="Ahrendt S."/>
            <person name="Min B."/>
            <person name="Choi I.G."/>
            <person name="Park H."/>
            <person name="Plett J.M."/>
            <person name="Magnuson J."/>
            <person name="Spatafora J.W."/>
            <person name="Nagy L.G."/>
            <person name="Henrissat B."/>
            <person name="Grigoriev I.V."/>
            <person name="Yang Z.L."/>
            <person name="Xu J."/>
            <person name="Martin F.M."/>
        </authorList>
    </citation>
    <scope>NUCLEOTIDE SEQUENCE</scope>
    <source>
        <strain evidence="2">KKN 215</strain>
    </source>
</reference>
<organism evidence="2 3">
    <name type="scientific">Cristinia sonorae</name>
    <dbReference type="NCBI Taxonomy" id="1940300"/>
    <lineage>
        <taxon>Eukaryota</taxon>
        <taxon>Fungi</taxon>
        <taxon>Dikarya</taxon>
        <taxon>Basidiomycota</taxon>
        <taxon>Agaricomycotina</taxon>
        <taxon>Agaricomycetes</taxon>
        <taxon>Agaricomycetidae</taxon>
        <taxon>Agaricales</taxon>
        <taxon>Pleurotineae</taxon>
        <taxon>Stephanosporaceae</taxon>
        <taxon>Cristinia</taxon>
    </lineage>
</organism>